<dbReference type="NCBIfam" id="TIGR01440">
    <property type="entry name" value="TIGR01440 family protein"/>
    <property type="match status" value="1"/>
</dbReference>
<comment type="similarity">
    <text evidence="1">Belongs to the UPF0340 family.</text>
</comment>
<proteinExistence type="inferred from homology"/>
<comment type="caution">
    <text evidence="2">The sequence shown here is derived from an EMBL/GenBank/DDBJ whole genome shotgun (WGS) entry which is preliminary data.</text>
</comment>
<name>A0A2R6Y432_9BACL</name>
<dbReference type="InterPro" id="IPR028345">
    <property type="entry name" value="Antibiotic_NAT-like"/>
</dbReference>
<evidence type="ECO:0000313" key="2">
    <source>
        <dbReference type="EMBL" id="PTQ57413.1"/>
    </source>
</evidence>
<organism evidence="2 3">
    <name type="scientific">Candidatus Carbonibacillus altaicus</name>
    <dbReference type="NCBI Taxonomy" id="2163959"/>
    <lineage>
        <taxon>Bacteria</taxon>
        <taxon>Bacillati</taxon>
        <taxon>Bacillota</taxon>
        <taxon>Bacilli</taxon>
        <taxon>Bacillales</taxon>
        <taxon>Candidatus Carbonibacillus</taxon>
    </lineage>
</organism>
<dbReference type="Pfam" id="PF04260">
    <property type="entry name" value="DUF436"/>
    <property type="match status" value="1"/>
</dbReference>
<dbReference type="Proteomes" id="UP000244338">
    <property type="component" value="Unassembled WGS sequence"/>
</dbReference>
<reference evidence="3" key="1">
    <citation type="journal article" date="2018" name="Sci. Rep.">
        <title>Lignite coal burning seam in the remote Altai Mountains harbors a hydrogen-driven thermophilic microbial community.</title>
        <authorList>
            <person name="Kadnikov V.V."/>
            <person name="Mardanov A.V."/>
            <person name="Ivasenko D.A."/>
            <person name="Antsiferov D.V."/>
            <person name="Beletsky A.V."/>
            <person name="Karnachuk O.V."/>
            <person name="Ravin N.V."/>
        </authorList>
    </citation>
    <scope>NUCLEOTIDE SEQUENCE [LARGE SCALE GENOMIC DNA]</scope>
</reference>
<dbReference type="Gene3D" id="3.40.50.10360">
    <property type="entry name" value="Hypothetical protein TT1679"/>
    <property type="match status" value="1"/>
</dbReference>
<dbReference type="EMBL" id="PEBX01000007">
    <property type="protein sequence ID" value="PTQ57413.1"/>
    <property type="molecule type" value="Genomic_DNA"/>
</dbReference>
<dbReference type="SUPFAM" id="SSF110710">
    <property type="entry name" value="TTHA0583/YokD-like"/>
    <property type="match status" value="1"/>
</dbReference>
<protein>
    <recommendedName>
        <fullName evidence="1">UPF0340 protein BSOLF_1568</fullName>
    </recommendedName>
</protein>
<dbReference type="HAMAP" id="MF_00800">
    <property type="entry name" value="UPF0340"/>
    <property type="match status" value="1"/>
</dbReference>
<dbReference type="InterPro" id="IPR006340">
    <property type="entry name" value="DUF436"/>
</dbReference>
<accession>A0A2R6Y432</accession>
<evidence type="ECO:0000313" key="3">
    <source>
        <dbReference type="Proteomes" id="UP000244338"/>
    </source>
</evidence>
<dbReference type="AlphaFoldDB" id="A0A2R6Y432"/>
<evidence type="ECO:0000256" key="1">
    <source>
        <dbReference type="HAMAP-Rule" id="MF_00800"/>
    </source>
</evidence>
<gene>
    <name evidence="2" type="ORF">BSOLF_1568</name>
</gene>
<sequence length="189" mass="20567">MPTEDGRLTKAETKILWRALETLDQKFPFSSDHLLVIGVSTSEIMGKPIGTDSSLSVAADMFSVFEAWGRARGVHLAFQCCEHLNRALVTTAETRRKFHLEPVTVRPVPKAGGAMATIAYERLPEALCVESVRADAGIDIGDTLIGMHLKAVAVPVRPPERQLGSANITMAYTRPKLIGGPRAAYPEGW</sequence>